<keyword evidence="2" id="KW-1185">Reference proteome</keyword>
<gene>
    <name evidence="1" type="ORF">GJU41_03465</name>
</gene>
<proteinExistence type="predicted"/>
<evidence type="ECO:0000313" key="2">
    <source>
        <dbReference type="Proteomes" id="UP000441585"/>
    </source>
</evidence>
<name>A0A6I2M4I4_9BACI</name>
<reference evidence="1 2" key="1">
    <citation type="submission" date="2019-11" db="EMBL/GenBank/DDBJ databases">
        <title>Bacillus idriensis genome.</title>
        <authorList>
            <person name="Konopka E.N."/>
            <person name="Newman J.D."/>
        </authorList>
    </citation>
    <scope>NUCLEOTIDE SEQUENCE [LARGE SCALE GENOMIC DNA]</scope>
    <source>
        <strain evidence="1 2">DSM 19097</strain>
    </source>
</reference>
<dbReference type="EMBL" id="WKKF01000001">
    <property type="protein sequence ID" value="MRX53018.1"/>
    <property type="molecule type" value="Genomic_DNA"/>
</dbReference>
<comment type="caution">
    <text evidence="1">The sequence shown here is derived from an EMBL/GenBank/DDBJ whole genome shotgun (WGS) entry which is preliminary data.</text>
</comment>
<accession>A0A6I2M4I4</accession>
<protein>
    <submittedName>
        <fullName evidence="1">Uncharacterized protein</fullName>
    </submittedName>
</protein>
<dbReference type="Proteomes" id="UP000441585">
    <property type="component" value="Unassembled WGS sequence"/>
</dbReference>
<sequence>MELFLLKLMQRYSLVKEIVVEEIGQIHTNKLRSSWRGGLFSLLLGINRKAA</sequence>
<organism evidence="1 2">
    <name type="scientific">Metabacillus idriensis</name>
    <dbReference type="NCBI Taxonomy" id="324768"/>
    <lineage>
        <taxon>Bacteria</taxon>
        <taxon>Bacillati</taxon>
        <taxon>Bacillota</taxon>
        <taxon>Bacilli</taxon>
        <taxon>Bacillales</taxon>
        <taxon>Bacillaceae</taxon>
        <taxon>Metabacillus</taxon>
    </lineage>
</organism>
<dbReference type="AlphaFoldDB" id="A0A6I2M4I4"/>
<dbReference type="RefSeq" id="WP_154318024.1">
    <property type="nucleotide sequence ID" value="NZ_CAJFZX010000007.1"/>
</dbReference>
<evidence type="ECO:0000313" key="1">
    <source>
        <dbReference type="EMBL" id="MRX53018.1"/>
    </source>
</evidence>